<dbReference type="Proteomes" id="UP000824214">
    <property type="component" value="Unassembled WGS sequence"/>
</dbReference>
<dbReference type="PANTHER" id="PTHR33231:SF1">
    <property type="entry name" value="30S RIBOSOMAL PROTEIN"/>
    <property type="match status" value="1"/>
</dbReference>
<dbReference type="SUPFAM" id="SSF69754">
    <property type="entry name" value="Ribosome binding protein Y (YfiA homologue)"/>
    <property type="match status" value="1"/>
</dbReference>
<protein>
    <recommendedName>
        <fullName evidence="2">Ribosome hibernation promoting factor</fullName>
        <shortName evidence="2">HPF</shortName>
    </recommendedName>
</protein>
<evidence type="ECO:0000313" key="5">
    <source>
        <dbReference type="Proteomes" id="UP000824214"/>
    </source>
</evidence>
<dbReference type="InterPro" id="IPR038416">
    <property type="entry name" value="Ribosom_S30AE_C_sf"/>
</dbReference>
<reference evidence="4" key="1">
    <citation type="journal article" date="2021" name="PeerJ">
        <title>Extensive microbial diversity within the chicken gut microbiome revealed by metagenomics and culture.</title>
        <authorList>
            <person name="Gilroy R."/>
            <person name="Ravi A."/>
            <person name="Getino M."/>
            <person name="Pursley I."/>
            <person name="Horton D.L."/>
            <person name="Alikhan N.F."/>
            <person name="Baker D."/>
            <person name="Gharbi K."/>
            <person name="Hall N."/>
            <person name="Watson M."/>
            <person name="Adriaenssens E.M."/>
            <person name="Foster-Nyarko E."/>
            <person name="Jarju S."/>
            <person name="Secka A."/>
            <person name="Antonio M."/>
            <person name="Oren A."/>
            <person name="Chaudhuri R.R."/>
            <person name="La Ragione R."/>
            <person name="Hildebrand F."/>
            <person name="Pallen M.J."/>
        </authorList>
    </citation>
    <scope>NUCLEOTIDE SEQUENCE</scope>
    <source>
        <strain evidence="4">ChiBcolR8-3208</strain>
    </source>
</reference>
<gene>
    <name evidence="4" type="primary">raiA</name>
    <name evidence="2" type="synonym">hpf</name>
    <name evidence="4" type="ORF">H9942_10555</name>
</gene>
<evidence type="ECO:0000313" key="4">
    <source>
        <dbReference type="EMBL" id="HJB38485.1"/>
    </source>
</evidence>
<dbReference type="NCBIfam" id="TIGR00741">
    <property type="entry name" value="yfiA"/>
    <property type="match status" value="1"/>
</dbReference>
<dbReference type="InterPro" id="IPR036567">
    <property type="entry name" value="RHF-like"/>
</dbReference>
<feature type="domain" description="Sigma 54 modulation/S30EA ribosomal protein C-terminal" evidence="3">
    <location>
        <begin position="114"/>
        <end position="169"/>
    </location>
</feature>
<accession>A0A9D2M055</accession>
<dbReference type="Pfam" id="PF02482">
    <property type="entry name" value="Ribosomal_S30AE"/>
    <property type="match status" value="1"/>
</dbReference>
<keyword evidence="1 2" id="KW-0810">Translation regulation</keyword>
<dbReference type="Gene3D" id="3.30.505.50">
    <property type="entry name" value="Sigma 54 modulation/S30EA ribosomal protein, C-terminal domain"/>
    <property type="match status" value="1"/>
</dbReference>
<dbReference type="GO" id="GO:0043024">
    <property type="term" value="F:ribosomal small subunit binding"/>
    <property type="evidence" value="ECO:0007669"/>
    <property type="project" value="TreeGrafter"/>
</dbReference>
<comment type="similarity">
    <text evidence="2">Belongs to the HPF/YfiA ribosome-associated protein family. Long HPF subfamily.</text>
</comment>
<dbReference type="InterPro" id="IPR034694">
    <property type="entry name" value="HPF_long/plastid"/>
</dbReference>
<dbReference type="InterPro" id="IPR003489">
    <property type="entry name" value="RHF/RaiA"/>
</dbReference>
<evidence type="ECO:0000256" key="2">
    <source>
        <dbReference type="HAMAP-Rule" id="MF_00839"/>
    </source>
</evidence>
<dbReference type="AlphaFoldDB" id="A0A9D2M055"/>
<keyword evidence="2" id="KW-0963">Cytoplasm</keyword>
<dbReference type="PANTHER" id="PTHR33231">
    <property type="entry name" value="30S RIBOSOMAL PROTEIN"/>
    <property type="match status" value="1"/>
</dbReference>
<reference evidence="4" key="2">
    <citation type="submission" date="2021-04" db="EMBL/GenBank/DDBJ databases">
        <authorList>
            <person name="Gilroy R."/>
        </authorList>
    </citation>
    <scope>NUCLEOTIDE SEQUENCE</scope>
    <source>
        <strain evidence="4">ChiBcolR8-3208</strain>
    </source>
</reference>
<dbReference type="HAMAP" id="MF_00839">
    <property type="entry name" value="HPF"/>
    <property type="match status" value="1"/>
</dbReference>
<sequence>MKITIVGRKVNLRNNFKELAERKLSKFNRIFDEDAEATVTVTVERNRQTVEITIKQRGMIYRAEETSLEMNEALDHVIAALGRQIRRNKTRLEKAKKVDPNIDFPDALYDEPDEEIHVVRTKSFYVKVMTPEEAILQMNMLGHQFFMFRDDSTGEINVVYRRKDGDYGLLVPESK</sequence>
<dbReference type="EMBL" id="DWXZ01000221">
    <property type="protein sequence ID" value="HJB38485.1"/>
    <property type="molecule type" value="Genomic_DNA"/>
</dbReference>
<dbReference type="InterPro" id="IPR050574">
    <property type="entry name" value="HPF/YfiA_ribosome-assoc"/>
</dbReference>
<comment type="function">
    <text evidence="2">Required for dimerization of active 70S ribosomes into 100S ribosomes in stationary phase; 100S ribosomes are translationally inactive and sometimes present during exponential growth.</text>
</comment>
<dbReference type="GO" id="GO:0022627">
    <property type="term" value="C:cytosolic small ribosomal subunit"/>
    <property type="evidence" value="ECO:0007669"/>
    <property type="project" value="TreeGrafter"/>
</dbReference>
<dbReference type="Pfam" id="PF16321">
    <property type="entry name" value="Ribosom_S30AE_C"/>
    <property type="match status" value="1"/>
</dbReference>
<name>A0A9D2M055_9FIRM</name>
<dbReference type="GO" id="GO:0045900">
    <property type="term" value="P:negative regulation of translational elongation"/>
    <property type="evidence" value="ECO:0007669"/>
    <property type="project" value="TreeGrafter"/>
</dbReference>
<comment type="subunit">
    <text evidence="2">Interacts with 100S ribosomes.</text>
</comment>
<dbReference type="CDD" id="cd00552">
    <property type="entry name" value="RaiA"/>
    <property type="match status" value="1"/>
</dbReference>
<dbReference type="Gene3D" id="3.30.160.100">
    <property type="entry name" value="Ribosome hibernation promotion factor-like"/>
    <property type="match status" value="1"/>
</dbReference>
<comment type="subcellular location">
    <subcellularLocation>
        <location evidence="2">Cytoplasm</location>
    </subcellularLocation>
</comment>
<proteinExistence type="inferred from homology"/>
<organism evidence="4 5">
    <name type="scientific">Candidatus Acutalibacter ornithocaccae</name>
    <dbReference type="NCBI Taxonomy" id="2838416"/>
    <lineage>
        <taxon>Bacteria</taxon>
        <taxon>Bacillati</taxon>
        <taxon>Bacillota</taxon>
        <taxon>Clostridia</taxon>
        <taxon>Eubacteriales</taxon>
        <taxon>Acutalibacteraceae</taxon>
        <taxon>Acutalibacter</taxon>
    </lineage>
</organism>
<evidence type="ECO:0000259" key="3">
    <source>
        <dbReference type="Pfam" id="PF16321"/>
    </source>
</evidence>
<comment type="caution">
    <text evidence="4">The sequence shown here is derived from an EMBL/GenBank/DDBJ whole genome shotgun (WGS) entry which is preliminary data.</text>
</comment>
<dbReference type="InterPro" id="IPR032528">
    <property type="entry name" value="Ribosom_S30AE_C"/>
</dbReference>
<evidence type="ECO:0000256" key="1">
    <source>
        <dbReference type="ARBA" id="ARBA00022845"/>
    </source>
</evidence>